<proteinExistence type="predicted"/>
<feature type="region of interest" description="Disordered" evidence="1">
    <location>
        <begin position="90"/>
        <end position="146"/>
    </location>
</feature>
<dbReference type="PANTHER" id="PTHR36121">
    <property type="entry name" value="PROTEIN SXY"/>
    <property type="match status" value="1"/>
</dbReference>
<protein>
    <recommendedName>
        <fullName evidence="2">TfoX C-terminal domain-containing protein</fullName>
    </recommendedName>
</protein>
<keyword evidence="4" id="KW-1185">Reference proteome</keyword>
<feature type="domain" description="TfoX C-terminal" evidence="2">
    <location>
        <begin position="7"/>
        <end position="79"/>
    </location>
</feature>
<dbReference type="EMBL" id="JACGXL010000002">
    <property type="protein sequence ID" value="MBA8887139.1"/>
    <property type="molecule type" value="Genomic_DNA"/>
</dbReference>
<gene>
    <name evidence="3" type="ORF">FHW12_001353</name>
</gene>
<dbReference type="Pfam" id="PF04994">
    <property type="entry name" value="TfoX_C"/>
    <property type="match status" value="1"/>
</dbReference>
<name>A0A839EZQ3_9GAMM</name>
<comment type="caution">
    <text evidence="3">The sequence shown here is derived from an EMBL/GenBank/DDBJ whole genome shotgun (WGS) entry which is preliminary data.</text>
</comment>
<dbReference type="Gene3D" id="1.10.150.20">
    <property type="entry name" value="5' to 3' exonuclease, C-terminal subdomain"/>
    <property type="match status" value="1"/>
</dbReference>
<dbReference type="PANTHER" id="PTHR36121:SF1">
    <property type="entry name" value="PROTEIN SXY"/>
    <property type="match status" value="1"/>
</dbReference>
<evidence type="ECO:0000256" key="1">
    <source>
        <dbReference type="SAM" id="MobiDB-lite"/>
    </source>
</evidence>
<dbReference type="Proteomes" id="UP000550401">
    <property type="component" value="Unassembled WGS sequence"/>
</dbReference>
<dbReference type="InterPro" id="IPR047525">
    <property type="entry name" value="TfoX-like"/>
</dbReference>
<feature type="compositionally biased region" description="Basic and acidic residues" evidence="1">
    <location>
        <begin position="137"/>
        <end position="146"/>
    </location>
</feature>
<evidence type="ECO:0000259" key="2">
    <source>
        <dbReference type="Pfam" id="PF04994"/>
    </source>
</evidence>
<dbReference type="AlphaFoldDB" id="A0A839EZQ3"/>
<dbReference type="RefSeq" id="WP_182530236.1">
    <property type="nucleotide sequence ID" value="NZ_JACGXL010000002.1"/>
</dbReference>
<evidence type="ECO:0000313" key="3">
    <source>
        <dbReference type="EMBL" id="MBA8887139.1"/>
    </source>
</evidence>
<organism evidence="3 4">
    <name type="scientific">Dokdonella fugitiva</name>
    <dbReference type="NCBI Taxonomy" id="328517"/>
    <lineage>
        <taxon>Bacteria</taxon>
        <taxon>Pseudomonadati</taxon>
        <taxon>Pseudomonadota</taxon>
        <taxon>Gammaproteobacteria</taxon>
        <taxon>Lysobacterales</taxon>
        <taxon>Rhodanobacteraceae</taxon>
        <taxon>Dokdonella</taxon>
    </lineage>
</organism>
<reference evidence="3 4" key="1">
    <citation type="submission" date="2020-07" db="EMBL/GenBank/DDBJ databases">
        <title>Genomic Encyclopedia of Type Strains, Phase IV (KMG-V): Genome sequencing to study the core and pangenomes of soil and plant-associated prokaryotes.</title>
        <authorList>
            <person name="Whitman W."/>
        </authorList>
    </citation>
    <scope>NUCLEOTIDE SEQUENCE [LARGE SCALE GENOMIC DNA]</scope>
    <source>
        <strain evidence="3 4">RH2WT43</strain>
    </source>
</reference>
<dbReference type="InterPro" id="IPR007077">
    <property type="entry name" value="TfoX_C"/>
</dbReference>
<accession>A0A839EZQ3</accession>
<evidence type="ECO:0000313" key="4">
    <source>
        <dbReference type="Proteomes" id="UP000550401"/>
    </source>
</evidence>
<sequence length="146" mass="15808">MSARDVKIRNVGPKSAAWLRQVGVRTTEDLARIGPVETFLKVKRAGFRPSLNLLYSMAGALADCHWADLPEEQKQELLLALDAAESANPIKTRWEKQKAASEPGATPRGADDAAGESAPASLFDEPDDEDRSSGGGDADRELSRFE</sequence>